<protein>
    <submittedName>
        <fullName evidence="1">Uncharacterized protein</fullName>
    </submittedName>
</protein>
<dbReference type="RefSeq" id="WP_009838236.1">
    <property type="nucleotide sequence ID" value="NZ_AAOH01000003.1"/>
</dbReference>
<name>A4C8R0_9GAMM</name>
<dbReference type="STRING" id="87626.PTD2_08024"/>
<comment type="caution">
    <text evidence="1">The sequence shown here is derived from an EMBL/GenBank/DDBJ whole genome shotgun (WGS) entry which is preliminary data.</text>
</comment>
<dbReference type="AlphaFoldDB" id="A4C8R0"/>
<sequence>MFLGVVSFLIVTVGLYTLWHLHTCLLELEVAAEVDLVNHPDNVIVGDFGVTCLLKSCLGNLEKSKKVDELILTGKDTTLLEMELAFERDKILDKAKRQARLKKII</sequence>
<dbReference type="EMBL" id="AAOH01000003">
    <property type="protein sequence ID" value="EAR28975.1"/>
    <property type="molecule type" value="Genomic_DNA"/>
</dbReference>
<accession>A4C8R0</accession>
<organism evidence="1 2">
    <name type="scientific">Pseudoalteromonas tunicata D2</name>
    <dbReference type="NCBI Taxonomy" id="87626"/>
    <lineage>
        <taxon>Bacteria</taxon>
        <taxon>Pseudomonadati</taxon>
        <taxon>Pseudomonadota</taxon>
        <taxon>Gammaproteobacteria</taxon>
        <taxon>Alteromonadales</taxon>
        <taxon>Pseudoalteromonadaceae</taxon>
        <taxon>Pseudoalteromonas</taxon>
    </lineage>
</organism>
<evidence type="ECO:0000313" key="1">
    <source>
        <dbReference type="EMBL" id="EAR28975.1"/>
    </source>
</evidence>
<dbReference type="Proteomes" id="UP000006201">
    <property type="component" value="Unassembled WGS sequence"/>
</dbReference>
<proteinExistence type="predicted"/>
<dbReference type="HOGENOM" id="CLU_2234259_0_0_6"/>
<keyword evidence="2" id="KW-1185">Reference proteome</keyword>
<gene>
    <name evidence="1" type="ORF">PTD2_08024</name>
</gene>
<evidence type="ECO:0000313" key="2">
    <source>
        <dbReference type="Proteomes" id="UP000006201"/>
    </source>
</evidence>
<reference evidence="1 2" key="1">
    <citation type="submission" date="2006-02" db="EMBL/GenBank/DDBJ databases">
        <authorList>
            <person name="Moran M.A."/>
            <person name="Kjelleberg S."/>
            <person name="Egan S."/>
            <person name="Saunders N."/>
            <person name="Thomas T."/>
            <person name="Ferriera S."/>
            <person name="Johnson J."/>
            <person name="Kravitz S."/>
            <person name="Halpern A."/>
            <person name="Remington K."/>
            <person name="Beeson K."/>
            <person name="Tran B."/>
            <person name="Rogers Y.-H."/>
            <person name="Friedman R."/>
            <person name="Venter J.C."/>
        </authorList>
    </citation>
    <scope>NUCLEOTIDE SEQUENCE [LARGE SCALE GENOMIC DNA]</scope>
    <source>
        <strain evidence="1 2">D2</strain>
    </source>
</reference>